<dbReference type="EMBL" id="JAPDFL010000001">
    <property type="protein sequence ID" value="MCW1932628.1"/>
    <property type="molecule type" value="Genomic_DNA"/>
</dbReference>
<proteinExistence type="predicted"/>
<reference evidence="1 2" key="1">
    <citation type="submission" date="2022-10" db="EMBL/GenBank/DDBJ databases">
        <title>Pararhodobacter sp. nov., isolated from marine algae.</title>
        <authorList>
            <person name="Choi B.J."/>
            <person name="Kim J.M."/>
            <person name="Lee J.K."/>
            <person name="Choi D.G."/>
            <person name="Jeon C.O."/>
        </authorList>
    </citation>
    <scope>NUCLEOTIDE SEQUENCE [LARGE SCALE GENOMIC DNA]</scope>
    <source>
        <strain evidence="1 2">ZQ420</strain>
    </source>
</reference>
<accession>A0ABT3GYM1</accession>
<organism evidence="1 2">
    <name type="scientific">Pararhodobacter zhoushanensis</name>
    <dbReference type="NCBI Taxonomy" id="2479545"/>
    <lineage>
        <taxon>Bacteria</taxon>
        <taxon>Pseudomonadati</taxon>
        <taxon>Pseudomonadota</taxon>
        <taxon>Alphaproteobacteria</taxon>
        <taxon>Rhodobacterales</taxon>
        <taxon>Paracoccaceae</taxon>
        <taxon>Pararhodobacter</taxon>
    </lineage>
</organism>
<dbReference type="RefSeq" id="WP_264505614.1">
    <property type="nucleotide sequence ID" value="NZ_JAPDFL010000001.1"/>
</dbReference>
<protein>
    <submittedName>
        <fullName evidence="1">Uncharacterized protein</fullName>
    </submittedName>
</protein>
<sequence length="207" mass="23815">MSAKPHLQPVGTDDVFRYPIPLGVRLESHGWFQFHHAWWRTSDFRRDADRDVRGVFLDLLCASQDEDPVGTLPVSDSDLAWVARISLDEWMRLMARPITPLYGWTRCIVSDGRVRLYHPKLLTVTKSAAQSKVDAEQRRADDRERKRLKDLPERILRAGGSRRMSEDQSYVVRLDQVLCETLEPGTSRTVLRVKQAMEALDLASMGR</sequence>
<keyword evidence="2" id="KW-1185">Reference proteome</keyword>
<gene>
    <name evidence="1" type="ORF">OKW52_10260</name>
</gene>
<comment type="caution">
    <text evidence="1">The sequence shown here is derived from an EMBL/GenBank/DDBJ whole genome shotgun (WGS) entry which is preliminary data.</text>
</comment>
<dbReference type="Proteomes" id="UP001208938">
    <property type="component" value="Unassembled WGS sequence"/>
</dbReference>
<evidence type="ECO:0000313" key="2">
    <source>
        <dbReference type="Proteomes" id="UP001208938"/>
    </source>
</evidence>
<evidence type="ECO:0000313" key="1">
    <source>
        <dbReference type="EMBL" id="MCW1932628.1"/>
    </source>
</evidence>
<name>A0ABT3GYM1_9RHOB</name>